<comment type="caution">
    <text evidence="1">The sequence shown here is derived from an EMBL/GenBank/DDBJ whole genome shotgun (WGS) entry which is preliminary data.</text>
</comment>
<reference evidence="1 2" key="1">
    <citation type="journal article" date="2021" name="BMC Biol.">
        <title>Horizontally acquired antibacterial genes associated with adaptive radiation of ladybird beetles.</title>
        <authorList>
            <person name="Li H.S."/>
            <person name="Tang X.F."/>
            <person name="Huang Y.H."/>
            <person name="Xu Z.Y."/>
            <person name="Chen M.L."/>
            <person name="Du X.Y."/>
            <person name="Qiu B.Y."/>
            <person name="Chen P.T."/>
            <person name="Zhang W."/>
            <person name="Slipinski A."/>
            <person name="Escalona H.E."/>
            <person name="Waterhouse R.M."/>
            <person name="Zwick A."/>
            <person name="Pang H."/>
        </authorList>
    </citation>
    <scope>NUCLEOTIDE SEQUENCE [LARGE SCALE GENOMIC DNA]</scope>
    <source>
        <strain evidence="1">SYSU2018</strain>
    </source>
</reference>
<dbReference type="AlphaFoldDB" id="A0ABD2NGC8"/>
<accession>A0ABD2NGC8</accession>
<name>A0ABD2NGC8_9CUCU</name>
<dbReference type="Proteomes" id="UP001516400">
    <property type="component" value="Unassembled WGS sequence"/>
</dbReference>
<dbReference type="EMBL" id="JABFTP020000103">
    <property type="protein sequence ID" value="KAL3277771.1"/>
    <property type="molecule type" value="Genomic_DNA"/>
</dbReference>
<protein>
    <submittedName>
        <fullName evidence="1">Uncharacterized protein</fullName>
    </submittedName>
</protein>
<organism evidence="1 2">
    <name type="scientific">Cryptolaemus montrouzieri</name>
    <dbReference type="NCBI Taxonomy" id="559131"/>
    <lineage>
        <taxon>Eukaryota</taxon>
        <taxon>Metazoa</taxon>
        <taxon>Ecdysozoa</taxon>
        <taxon>Arthropoda</taxon>
        <taxon>Hexapoda</taxon>
        <taxon>Insecta</taxon>
        <taxon>Pterygota</taxon>
        <taxon>Neoptera</taxon>
        <taxon>Endopterygota</taxon>
        <taxon>Coleoptera</taxon>
        <taxon>Polyphaga</taxon>
        <taxon>Cucujiformia</taxon>
        <taxon>Coccinelloidea</taxon>
        <taxon>Coccinellidae</taxon>
        <taxon>Scymninae</taxon>
        <taxon>Scymnini</taxon>
        <taxon>Cryptolaemus</taxon>
    </lineage>
</organism>
<keyword evidence="2" id="KW-1185">Reference proteome</keyword>
<proteinExistence type="predicted"/>
<sequence length="118" mass="13016">MKGTVAKDPDWAAAVLTAILKDCILPNGSALDWLSSQKLERRGEESLQTPVHDLYDKKILRTGTSCKTQERTAVRGGFTVRLQARAISGNCLESTGSYCAWSIERLAHQPEVVHTVDF</sequence>
<evidence type="ECO:0000313" key="2">
    <source>
        <dbReference type="Proteomes" id="UP001516400"/>
    </source>
</evidence>
<gene>
    <name evidence="1" type="ORF">HHI36_013111</name>
</gene>
<evidence type="ECO:0000313" key="1">
    <source>
        <dbReference type="EMBL" id="KAL3277771.1"/>
    </source>
</evidence>